<keyword evidence="3" id="KW-1185">Reference proteome</keyword>
<evidence type="ECO:0008006" key="4">
    <source>
        <dbReference type="Google" id="ProtNLM"/>
    </source>
</evidence>
<evidence type="ECO:0000256" key="1">
    <source>
        <dbReference type="SAM" id="MobiDB-lite"/>
    </source>
</evidence>
<organism evidence="2 3">
    <name type="scientific">Microbacterium galbinum</name>
    <dbReference type="NCBI Taxonomy" id="2851646"/>
    <lineage>
        <taxon>Bacteria</taxon>
        <taxon>Bacillati</taxon>
        <taxon>Actinomycetota</taxon>
        <taxon>Actinomycetes</taxon>
        <taxon>Micrococcales</taxon>
        <taxon>Microbacteriaceae</taxon>
        <taxon>Microbacterium</taxon>
    </lineage>
</organism>
<accession>A0ABY4IR42</accession>
<proteinExistence type="predicted"/>
<dbReference type="EMBL" id="CP078077">
    <property type="protein sequence ID" value="UPL14018.1"/>
    <property type="molecule type" value="Genomic_DNA"/>
</dbReference>
<evidence type="ECO:0000313" key="3">
    <source>
        <dbReference type="Proteomes" id="UP000831963"/>
    </source>
</evidence>
<protein>
    <recommendedName>
        <fullName evidence="4">Alpha/beta hydrolase</fullName>
    </recommendedName>
</protein>
<sequence length="454" mass="47183">MSDDLDIRYGGAIAVDTEVLRDIGTRLAAVAGSLAQGAAAAGNAYALLMGSSACRSWSGFDALGRSRTRLDELRLTAETTASSTLLMADAYEVVELRAQAEALAASDAAAAAALNARADEILDADPRVQGLVTALVLDWGTHRFDGLDVQVGFGTSFGGLFGGIGMAAALLGRGVIPKGTTLQGRADAVRVTPVATTTPKAPPASLPEALQRFPNSGGAQVRVEKYTMPDGTNRFVAYVKGTQSVLHGGSNPWDMKSNFQLYAGTKSASYQATLDALKASGAKPGDRVDVVGHSQGGAIASHLAMDDVYDVGVEITAGSPVEPTLDDDQTLVQLRHTDDVVSSLAGGGSPGGTGSPDSFTAERVGDPVEGLQDLTLEPHMLDTYVETAEMVEESGDPRVDGLDGLWNELGQATSVTSTDYRAERVLPEDVVAPGGSPAPAPVIGDEWWRRKDVL</sequence>
<gene>
    <name evidence="2" type="ORF">KV396_05800</name>
</gene>
<feature type="compositionally biased region" description="Gly residues" evidence="1">
    <location>
        <begin position="345"/>
        <end position="354"/>
    </location>
</feature>
<name>A0ABY4IR42_9MICO</name>
<dbReference type="SUPFAM" id="SSF53474">
    <property type="entry name" value="alpha/beta-Hydrolases"/>
    <property type="match status" value="1"/>
</dbReference>
<dbReference type="Gene3D" id="3.40.50.1820">
    <property type="entry name" value="alpha/beta hydrolase"/>
    <property type="match status" value="1"/>
</dbReference>
<dbReference type="InterPro" id="IPR029058">
    <property type="entry name" value="AB_hydrolase_fold"/>
</dbReference>
<dbReference type="RefSeq" id="WP_247957166.1">
    <property type="nucleotide sequence ID" value="NZ_CP078077.1"/>
</dbReference>
<evidence type="ECO:0000313" key="2">
    <source>
        <dbReference type="EMBL" id="UPL14018.1"/>
    </source>
</evidence>
<dbReference type="Proteomes" id="UP000831963">
    <property type="component" value="Chromosome"/>
</dbReference>
<feature type="region of interest" description="Disordered" evidence="1">
    <location>
        <begin position="342"/>
        <end position="363"/>
    </location>
</feature>
<reference evidence="2 3" key="1">
    <citation type="submission" date="2021-06" db="EMBL/GenBank/DDBJ databases">
        <title>Genome-based taxonomic framework of Microbacterium strains isolated from marine environment, the description of four new species and reclassification of four preexisting species.</title>
        <authorList>
            <person name="Lee S.D."/>
            <person name="Kim S.-M."/>
            <person name="Byeon Y.-S."/>
            <person name="Yang H.L."/>
            <person name="Kim I.S."/>
        </authorList>
    </citation>
    <scope>NUCLEOTIDE SEQUENCE [LARGE SCALE GENOMIC DNA]</scope>
    <source>
        <strain evidence="2 3">SSW1-36</strain>
    </source>
</reference>